<dbReference type="EMBL" id="CP002869">
    <property type="protein sequence ID" value="AEI45600.1"/>
    <property type="molecule type" value="Genomic_DNA"/>
</dbReference>
<sequence>MSSPSSFIKVLSRKRTLSTMRELKESGLLFLGRKTSGEVEKIKIGAGGTR</sequence>
<dbReference type="PATRIC" id="fig|1036673.3.peg.6616"/>
<dbReference type="KEGG" id="pms:KNP414_07090"/>
<dbReference type="HOGENOM" id="CLU_3120666_0_0_9"/>
<accession>F8FKK7</accession>
<evidence type="ECO:0000313" key="2">
    <source>
        <dbReference type="Proteomes" id="UP000006620"/>
    </source>
</evidence>
<name>F8FKK7_PAEMK</name>
<dbReference type="Proteomes" id="UP000006620">
    <property type="component" value="Chromosome"/>
</dbReference>
<dbReference type="AlphaFoldDB" id="F8FKK7"/>
<evidence type="ECO:0000313" key="1">
    <source>
        <dbReference type="EMBL" id="AEI45600.1"/>
    </source>
</evidence>
<organism evidence="1 2">
    <name type="scientific">Paenibacillus mucilaginosus (strain KNP414)</name>
    <dbReference type="NCBI Taxonomy" id="1036673"/>
    <lineage>
        <taxon>Bacteria</taxon>
        <taxon>Bacillati</taxon>
        <taxon>Bacillota</taxon>
        <taxon>Bacilli</taxon>
        <taxon>Bacillales</taxon>
        <taxon>Paenibacillaceae</taxon>
        <taxon>Paenibacillus</taxon>
    </lineage>
</organism>
<proteinExistence type="predicted"/>
<reference evidence="2" key="1">
    <citation type="submission" date="2011-06" db="EMBL/GenBank/DDBJ databases">
        <title>Complete genome sequence of Paenibacillus mucilaginosus KNP414.</title>
        <authorList>
            <person name="Wang J."/>
            <person name="Hu S."/>
            <person name="Hu X."/>
            <person name="Zhang B."/>
            <person name="Dong D."/>
            <person name="Zhang S."/>
            <person name="Zhao K."/>
            <person name="Wu D."/>
        </authorList>
    </citation>
    <scope>NUCLEOTIDE SEQUENCE [LARGE SCALE GENOMIC DNA]</scope>
    <source>
        <strain evidence="2">KNP414</strain>
    </source>
</reference>
<gene>
    <name evidence="1" type="ordered locus">KNP414_07090</name>
</gene>
<protein>
    <submittedName>
        <fullName evidence="1">Uncharacterized protein</fullName>
    </submittedName>
</protein>
<reference evidence="1 2" key="2">
    <citation type="journal article" date="2013" name="Genome Announc.">
        <title>Genome Sequence of Growth-Improving Paenibacillus mucilaginosus Strain KNP414.</title>
        <authorList>
            <person name="Lu J.J."/>
            <person name="Wang J.F."/>
            <person name="Hu X.F."/>
        </authorList>
    </citation>
    <scope>NUCLEOTIDE SEQUENCE [LARGE SCALE GENOMIC DNA]</scope>
    <source>
        <strain evidence="1 2">KNP414</strain>
    </source>
</reference>